<dbReference type="Proteomes" id="UP000597338">
    <property type="component" value="Unassembled WGS sequence"/>
</dbReference>
<organism evidence="4 5">
    <name type="scientific">Parapedobacter defluvii</name>
    <dbReference type="NCBI Taxonomy" id="2045106"/>
    <lineage>
        <taxon>Bacteria</taxon>
        <taxon>Pseudomonadati</taxon>
        <taxon>Bacteroidota</taxon>
        <taxon>Sphingobacteriia</taxon>
        <taxon>Sphingobacteriales</taxon>
        <taxon>Sphingobacteriaceae</taxon>
        <taxon>Parapedobacter</taxon>
    </lineage>
</organism>
<dbReference type="Gene3D" id="2.40.50.140">
    <property type="entry name" value="Nucleic acid-binding proteins"/>
    <property type="match status" value="1"/>
</dbReference>
<dbReference type="PIRSF" id="PIRSF002070">
    <property type="entry name" value="SSB"/>
    <property type="match status" value="1"/>
</dbReference>
<accession>A0ABQ1LXK0</accession>
<dbReference type="SUPFAM" id="SSF50249">
    <property type="entry name" value="Nucleic acid-binding proteins"/>
    <property type="match status" value="1"/>
</dbReference>
<comment type="caution">
    <text evidence="4">The sequence shown here is derived from an EMBL/GenBank/DDBJ whole genome shotgun (WGS) entry which is preliminary data.</text>
</comment>
<dbReference type="EMBL" id="BMIK01000007">
    <property type="protein sequence ID" value="GGC30819.1"/>
    <property type="molecule type" value="Genomic_DNA"/>
</dbReference>
<dbReference type="PROSITE" id="PS50935">
    <property type="entry name" value="SSB"/>
    <property type="match status" value="1"/>
</dbReference>
<evidence type="ECO:0000313" key="4">
    <source>
        <dbReference type="EMBL" id="GGC30819.1"/>
    </source>
</evidence>
<keyword evidence="5" id="KW-1185">Reference proteome</keyword>
<keyword evidence="1 2" id="KW-0238">DNA-binding</keyword>
<dbReference type="NCBIfam" id="TIGR00621">
    <property type="entry name" value="ssb"/>
    <property type="match status" value="1"/>
</dbReference>
<dbReference type="InterPro" id="IPR011344">
    <property type="entry name" value="ssDNA-bd"/>
</dbReference>
<dbReference type="RefSeq" id="WP_188750891.1">
    <property type="nucleotide sequence ID" value="NZ_BMIK01000007.1"/>
</dbReference>
<dbReference type="Pfam" id="PF00436">
    <property type="entry name" value="SSB"/>
    <property type="match status" value="1"/>
</dbReference>
<dbReference type="HAMAP" id="MF_00984">
    <property type="entry name" value="SSB"/>
    <property type="match status" value="1"/>
</dbReference>
<comment type="subunit">
    <text evidence="2">Homotetramer.</text>
</comment>
<dbReference type="InterPro" id="IPR012340">
    <property type="entry name" value="NA-bd_OB-fold"/>
</dbReference>
<comment type="caution">
    <text evidence="2">Lacks conserved residue(s) required for the propagation of feature annotation.</text>
</comment>
<evidence type="ECO:0000256" key="2">
    <source>
        <dbReference type="HAMAP-Rule" id="MF_00984"/>
    </source>
</evidence>
<evidence type="ECO:0000256" key="3">
    <source>
        <dbReference type="PIRNR" id="PIRNR002070"/>
    </source>
</evidence>
<evidence type="ECO:0000256" key="1">
    <source>
        <dbReference type="ARBA" id="ARBA00023125"/>
    </source>
</evidence>
<protein>
    <recommendedName>
        <fullName evidence="2 3">Single-stranded DNA-binding protein</fullName>
        <shortName evidence="2">SSB</shortName>
    </recommendedName>
</protein>
<reference evidence="5" key="1">
    <citation type="journal article" date="2019" name="Int. J. Syst. Evol. Microbiol.">
        <title>The Global Catalogue of Microorganisms (GCM) 10K type strain sequencing project: providing services to taxonomists for standard genome sequencing and annotation.</title>
        <authorList>
            <consortium name="The Broad Institute Genomics Platform"/>
            <consortium name="The Broad Institute Genome Sequencing Center for Infectious Disease"/>
            <person name="Wu L."/>
            <person name="Ma J."/>
        </authorList>
    </citation>
    <scope>NUCLEOTIDE SEQUENCE [LARGE SCALE GENOMIC DNA]</scope>
    <source>
        <strain evidence="5">CGMCC 1.15342</strain>
    </source>
</reference>
<dbReference type="PANTHER" id="PTHR10302:SF0">
    <property type="entry name" value="SINGLE-STRANDED DNA-BINDING PROTEIN, MITOCHONDRIAL"/>
    <property type="match status" value="1"/>
</dbReference>
<dbReference type="CDD" id="cd04496">
    <property type="entry name" value="SSB_OBF"/>
    <property type="match status" value="1"/>
</dbReference>
<dbReference type="InterPro" id="IPR000424">
    <property type="entry name" value="Primosome_PriB/ssb"/>
</dbReference>
<gene>
    <name evidence="4" type="ORF">GCM10011386_23550</name>
</gene>
<dbReference type="GO" id="GO:0003677">
    <property type="term" value="F:DNA binding"/>
    <property type="evidence" value="ECO:0007669"/>
    <property type="project" value="UniProtKB-KW"/>
</dbReference>
<name>A0ABQ1LXK0_9SPHI</name>
<dbReference type="PANTHER" id="PTHR10302">
    <property type="entry name" value="SINGLE-STRANDED DNA-BINDING PROTEIN"/>
    <property type="match status" value="1"/>
</dbReference>
<evidence type="ECO:0000313" key="5">
    <source>
        <dbReference type="Proteomes" id="UP000597338"/>
    </source>
</evidence>
<proteinExistence type="inferred from homology"/>
<sequence>MNTLKNSVRLTGFLGSDPEVKTFSNNKTFARVSIATNERYRNSQGEWITDTQWHNLVFWGKQALFAQKSLSKGSEIAIEGKLVNRQYVDKDGATRYVTEVNVNEILQFNRKPE</sequence>